<comment type="caution">
    <text evidence="2">The sequence shown here is derived from an EMBL/GenBank/DDBJ whole genome shotgun (WGS) entry which is preliminary data.</text>
</comment>
<keyword evidence="3" id="KW-1185">Reference proteome</keyword>
<evidence type="ECO:0000313" key="2">
    <source>
        <dbReference type="EMBL" id="CAK7347571.1"/>
    </source>
</evidence>
<sequence>MQKFIHHMIGIFKQQQQASADVILCRIKMHPILAASPTTKAHVSPDPRSTSSNVLHDGSKRTIARTQSAKRKT</sequence>
<feature type="region of interest" description="Disordered" evidence="1">
    <location>
        <begin position="36"/>
        <end position="73"/>
    </location>
</feature>
<dbReference type="AlphaFoldDB" id="A0AAV1S8E3"/>
<accession>A0AAV1S8E3</accession>
<evidence type="ECO:0000256" key="1">
    <source>
        <dbReference type="SAM" id="MobiDB-lite"/>
    </source>
</evidence>
<name>A0AAV1S8E3_9ROSI</name>
<proteinExistence type="predicted"/>
<evidence type="ECO:0000313" key="3">
    <source>
        <dbReference type="Proteomes" id="UP001314170"/>
    </source>
</evidence>
<feature type="compositionally biased region" description="Polar residues" evidence="1">
    <location>
        <begin position="36"/>
        <end position="54"/>
    </location>
</feature>
<organism evidence="2 3">
    <name type="scientific">Dovyalis caffra</name>
    <dbReference type="NCBI Taxonomy" id="77055"/>
    <lineage>
        <taxon>Eukaryota</taxon>
        <taxon>Viridiplantae</taxon>
        <taxon>Streptophyta</taxon>
        <taxon>Embryophyta</taxon>
        <taxon>Tracheophyta</taxon>
        <taxon>Spermatophyta</taxon>
        <taxon>Magnoliopsida</taxon>
        <taxon>eudicotyledons</taxon>
        <taxon>Gunneridae</taxon>
        <taxon>Pentapetalae</taxon>
        <taxon>rosids</taxon>
        <taxon>fabids</taxon>
        <taxon>Malpighiales</taxon>
        <taxon>Salicaceae</taxon>
        <taxon>Flacourtieae</taxon>
        <taxon>Dovyalis</taxon>
    </lineage>
</organism>
<reference evidence="2 3" key="1">
    <citation type="submission" date="2024-01" db="EMBL/GenBank/DDBJ databases">
        <authorList>
            <person name="Waweru B."/>
        </authorList>
    </citation>
    <scope>NUCLEOTIDE SEQUENCE [LARGE SCALE GENOMIC DNA]</scope>
</reference>
<dbReference type="Proteomes" id="UP001314170">
    <property type="component" value="Unassembled WGS sequence"/>
</dbReference>
<protein>
    <submittedName>
        <fullName evidence="2">Uncharacterized protein</fullName>
    </submittedName>
</protein>
<dbReference type="EMBL" id="CAWUPB010001173">
    <property type="protein sequence ID" value="CAK7347571.1"/>
    <property type="molecule type" value="Genomic_DNA"/>
</dbReference>
<gene>
    <name evidence="2" type="ORF">DCAF_LOCUS20259</name>
</gene>